<dbReference type="CDD" id="cd04276">
    <property type="entry name" value="ZnMc_MMP_like_2"/>
    <property type="match status" value="1"/>
</dbReference>
<dbReference type="InterPro" id="IPR024079">
    <property type="entry name" value="MetalloPept_cat_dom_sf"/>
</dbReference>
<dbReference type="EMBL" id="CADCTU010000086">
    <property type="protein sequence ID" value="CAA9294276.1"/>
    <property type="molecule type" value="Genomic_DNA"/>
</dbReference>
<reference evidence="3" key="1">
    <citation type="submission" date="2020-02" db="EMBL/GenBank/DDBJ databases">
        <authorList>
            <person name="Meier V. D."/>
        </authorList>
    </citation>
    <scope>NUCLEOTIDE SEQUENCE</scope>
    <source>
        <strain evidence="3">AVDCRST_MAG11</strain>
    </source>
</reference>
<dbReference type="Pfam" id="PF17148">
    <property type="entry name" value="DUF5117"/>
    <property type="match status" value="1"/>
</dbReference>
<dbReference type="PANTHER" id="PTHR38478">
    <property type="entry name" value="PEPTIDASE M1A AND M12B"/>
    <property type="match status" value="1"/>
</dbReference>
<accession>A0A6J4K3J3</accession>
<dbReference type="InterPro" id="IPR034032">
    <property type="entry name" value="Zn_MMP-like_bac"/>
</dbReference>
<evidence type="ECO:0008006" key="4">
    <source>
        <dbReference type="Google" id="ProtNLM"/>
    </source>
</evidence>
<dbReference type="Gene3D" id="3.40.390.10">
    <property type="entry name" value="Collagenase (Catalytic Domain)"/>
    <property type="match status" value="1"/>
</dbReference>
<feature type="domain" description="EcxA zinc-binding" evidence="1">
    <location>
        <begin position="393"/>
        <end position="622"/>
    </location>
</feature>
<evidence type="ECO:0000313" key="3">
    <source>
        <dbReference type="EMBL" id="CAA9294276.1"/>
    </source>
</evidence>
<feature type="non-terminal residue" evidence="3">
    <location>
        <position position="1"/>
    </location>
</feature>
<name>A0A6J4K3J3_9BACT</name>
<evidence type="ECO:0000259" key="2">
    <source>
        <dbReference type="Pfam" id="PF17148"/>
    </source>
</evidence>
<organism evidence="3">
    <name type="scientific">uncultured Gemmatimonadaceae bacterium</name>
    <dbReference type="NCBI Taxonomy" id="246130"/>
    <lineage>
        <taxon>Bacteria</taxon>
        <taxon>Pseudomonadati</taxon>
        <taxon>Gemmatimonadota</taxon>
        <taxon>Gemmatimonadia</taxon>
        <taxon>Gemmatimonadales</taxon>
        <taxon>Gemmatimonadaceae</taxon>
        <taxon>environmental samples</taxon>
    </lineage>
</organism>
<sequence>VVAGCAPARPRRAAPAAPDPIAAKTAGMARRSGFVPVYVDAGGTKVLLELPGDSLRALLWVSEATGLGSNPIGLDRGASAEQYVARFVRRGERVLVVLENWRYRSSDTANAAHQRSIEESFAPSTVAALPVVASAAGRVLVDATDLVLRDWIGVGEALSAGGQGSYSLARERSAVDSARTRGFADNTEIDAALTFAAAGRAGRTVAQIVPAGESFTVRQHLSLVRLPDAGYRPRPMDPRVGFNGIQFHDFAQPLQGTLEQRWAARHRLERTNPADPASPVRRPIVYYIDRGIPEPVRTATREGALFWAEAFDRAGLRGGFRVEDLPEGADPLDARYNVVQWVNRNERGWSVGGSLGDPRTGEIVKGMARMDSHRARTDYNLYAGLMGADAAAADTAFVLARVRQVTAHEIGHTLGLAHNYIASTYERGSVMDYPPPRVRLDSAGNITIREAYARGPGPYDVWAVRWGYGIYPAATERDSLRAIVAEGVRSGFQFLSDADARPEYAADPRTNLWDDAGTAAEFFRHEQGVRRVAMRRFGLRNIREGEPVAVLQERFAPVYLMHRFAINSLAKAVGGMEYAGAVRGDGVQATRPVPAARQREALALLAGALHPAELAIPDSVLTLMAPRPYGYDQSVELFGSRTRPAFDELGAART</sequence>
<feature type="non-terminal residue" evidence="3">
    <location>
        <position position="654"/>
    </location>
</feature>
<dbReference type="SUPFAM" id="SSF55486">
    <property type="entry name" value="Metalloproteases ('zincins'), catalytic domain"/>
    <property type="match status" value="1"/>
</dbReference>
<dbReference type="PANTHER" id="PTHR38478:SF1">
    <property type="entry name" value="ZINC DEPENDENT METALLOPROTEASE DOMAIN LIPOPROTEIN"/>
    <property type="match status" value="1"/>
</dbReference>
<dbReference type="AlphaFoldDB" id="A0A6J4K3J3"/>
<dbReference type="InterPro" id="IPR032534">
    <property type="entry name" value="EcxA_zinc-bd"/>
</dbReference>
<feature type="domain" description="DUF5117" evidence="2">
    <location>
        <begin position="77"/>
        <end position="269"/>
    </location>
</feature>
<proteinExistence type="predicted"/>
<evidence type="ECO:0000259" key="1">
    <source>
        <dbReference type="Pfam" id="PF16313"/>
    </source>
</evidence>
<gene>
    <name evidence="3" type="ORF">AVDCRST_MAG11-351</name>
</gene>
<dbReference type="Pfam" id="PF16313">
    <property type="entry name" value="DUF4953"/>
    <property type="match status" value="1"/>
</dbReference>
<protein>
    <recommendedName>
        <fullName evidence="4">DUF5117 domain-containing protein</fullName>
    </recommendedName>
</protein>
<dbReference type="InterPro" id="IPR033413">
    <property type="entry name" value="DUF5117"/>
</dbReference>
<dbReference type="GO" id="GO:0008237">
    <property type="term" value="F:metallopeptidase activity"/>
    <property type="evidence" value="ECO:0007669"/>
    <property type="project" value="InterPro"/>
</dbReference>